<dbReference type="EMBL" id="KQ086103">
    <property type="protein sequence ID" value="KLO08181.1"/>
    <property type="molecule type" value="Genomic_DNA"/>
</dbReference>
<accession>A0A0H2RTM0</accession>
<dbReference type="AlphaFoldDB" id="A0A0H2RTM0"/>
<dbReference type="Proteomes" id="UP000053477">
    <property type="component" value="Unassembled WGS sequence"/>
</dbReference>
<gene>
    <name evidence="2" type="ORF">SCHPADRAFT_894089</name>
</gene>
<evidence type="ECO:0000313" key="2">
    <source>
        <dbReference type="EMBL" id="KLO08181.1"/>
    </source>
</evidence>
<proteinExistence type="predicted"/>
<organism evidence="2 3">
    <name type="scientific">Schizopora paradoxa</name>
    <dbReference type="NCBI Taxonomy" id="27342"/>
    <lineage>
        <taxon>Eukaryota</taxon>
        <taxon>Fungi</taxon>
        <taxon>Dikarya</taxon>
        <taxon>Basidiomycota</taxon>
        <taxon>Agaricomycotina</taxon>
        <taxon>Agaricomycetes</taxon>
        <taxon>Hymenochaetales</taxon>
        <taxon>Schizoporaceae</taxon>
        <taxon>Schizopora</taxon>
    </lineage>
</organism>
<reference evidence="2 3" key="1">
    <citation type="submission" date="2015-04" db="EMBL/GenBank/DDBJ databases">
        <title>Complete genome sequence of Schizopora paradoxa KUC8140, a cosmopolitan wood degrader in East Asia.</title>
        <authorList>
            <consortium name="DOE Joint Genome Institute"/>
            <person name="Min B."/>
            <person name="Park H."/>
            <person name="Jang Y."/>
            <person name="Kim J.-J."/>
            <person name="Kim K.H."/>
            <person name="Pangilinan J."/>
            <person name="Lipzen A."/>
            <person name="Riley R."/>
            <person name="Grigoriev I.V."/>
            <person name="Spatafora J.W."/>
            <person name="Choi I.-G."/>
        </authorList>
    </citation>
    <scope>NUCLEOTIDE SEQUENCE [LARGE SCALE GENOMIC DNA]</scope>
    <source>
        <strain evidence="2 3">KUC8140</strain>
    </source>
</reference>
<sequence>MFAFKGLLAIASLFYIASATLAHAGAAELTKKDVNPALSCWDFVEWKPPNACARFATAWIEYGSNCETEQTHRSLCETAKIGNVLRVNILDIDVEVFIISFAVANALSKSSKVSKVVRTLDDYVFSKTVIKSTAFLGFRGHN</sequence>
<protein>
    <submittedName>
        <fullName evidence="2">Uncharacterized protein</fullName>
    </submittedName>
</protein>
<feature type="chain" id="PRO_5005202169" evidence="1">
    <location>
        <begin position="20"/>
        <end position="142"/>
    </location>
</feature>
<dbReference type="InParanoid" id="A0A0H2RTM0"/>
<evidence type="ECO:0000256" key="1">
    <source>
        <dbReference type="SAM" id="SignalP"/>
    </source>
</evidence>
<keyword evidence="1" id="KW-0732">Signal</keyword>
<keyword evidence="3" id="KW-1185">Reference proteome</keyword>
<name>A0A0H2RTM0_9AGAM</name>
<evidence type="ECO:0000313" key="3">
    <source>
        <dbReference type="Proteomes" id="UP000053477"/>
    </source>
</evidence>
<feature type="signal peptide" evidence="1">
    <location>
        <begin position="1"/>
        <end position="19"/>
    </location>
</feature>